<dbReference type="EMBL" id="JBJIAA010000001">
    <property type="protein sequence ID" value="MFL0249009.1"/>
    <property type="molecule type" value="Genomic_DNA"/>
</dbReference>
<comment type="caution">
    <text evidence="2">The sequence shown here is derived from an EMBL/GenBank/DDBJ whole genome shotgun (WGS) entry which is preliminary data.</text>
</comment>
<feature type="transmembrane region" description="Helical" evidence="1">
    <location>
        <begin position="7"/>
        <end position="25"/>
    </location>
</feature>
<evidence type="ECO:0000256" key="1">
    <source>
        <dbReference type="SAM" id="Phobius"/>
    </source>
</evidence>
<name>A0ABW8T926_9CLOT</name>
<reference evidence="2 3" key="1">
    <citation type="submission" date="2024-11" db="EMBL/GenBank/DDBJ databases">
        <authorList>
            <person name="Heng Y.C."/>
            <person name="Lim A.C.H."/>
            <person name="Lee J.K.Y."/>
            <person name="Kittelmann S."/>
        </authorList>
    </citation>
    <scope>NUCLEOTIDE SEQUENCE [LARGE SCALE GENOMIC DNA]</scope>
    <source>
        <strain evidence="2 3">WILCCON 0114</strain>
    </source>
</reference>
<dbReference type="RefSeq" id="WP_406785685.1">
    <property type="nucleotide sequence ID" value="NZ_JBJIAA010000001.1"/>
</dbReference>
<evidence type="ECO:0000313" key="2">
    <source>
        <dbReference type="EMBL" id="MFL0249009.1"/>
    </source>
</evidence>
<sequence>MKNIRKLILGCIIIVMAVGILIYKYHLSNIDSNAYLSGNGESQKSFEVYDGNGEDSGNIKKFDFKKFDGRWSFMKFTSSKGNKINISDNTKIGAGRFYLVVLDSKYNIVAKKNETSDKGNIEFTTPRDGEYTIRIAGEKASGKFDISVNAKEKVDISHMDFWS</sequence>
<keyword evidence="1" id="KW-0472">Membrane</keyword>
<dbReference type="Gene3D" id="2.60.120.380">
    <property type="match status" value="1"/>
</dbReference>
<dbReference type="Proteomes" id="UP001623592">
    <property type="component" value="Unassembled WGS sequence"/>
</dbReference>
<organism evidence="2 3">
    <name type="scientific">Clostridium neuense</name>
    <dbReference type="NCBI Taxonomy" id="1728934"/>
    <lineage>
        <taxon>Bacteria</taxon>
        <taxon>Bacillati</taxon>
        <taxon>Bacillota</taxon>
        <taxon>Clostridia</taxon>
        <taxon>Eubacteriales</taxon>
        <taxon>Clostridiaceae</taxon>
        <taxon>Clostridium</taxon>
    </lineage>
</organism>
<evidence type="ECO:0000313" key="3">
    <source>
        <dbReference type="Proteomes" id="UP001623592"/>
    </source>
</evidence>
<keyword evidence="1" id="KW-1133">Transmembrane helix</keyword>
<proteinExistence type="predicted"/>
<accession>A0ABW8T926</accession>
<protein>
    <submittedName>
        <fullName evidence="2">Uncharacterized protein</fullName>
    </submittedName>
</protein>
<gene>
    <name evidence="2" type="ORF">ACJDT4_01125</name>
</gene>
<keyword evidence="3" id="KW-1185">Reference proteome</keyword>
<keyword evidence="1" id="KW-0812">Transmembrane</keyword>